<dbReference type="InterPro" id="IPR035984">
    <property type="entry name" value="Acyl-CoA-binding_sf"/>
</dbReference>
<dbReference type="Gene3D" id="1.10.12.10">
    <property type="entry name" value="Lyase 2-enoyl-coa Hydratase, Chain A, domain 2"/>
    <property type="match status" value="1"/>
</dbReference>
<accession>A0A8C2IYV7</accession>
<proteinExistence type="predicted"/>
<evidence type="ECO:0000313" key="3">
    <source>
        <dbReference type="Proteomes" id="UP000694701"/>
    </source>
</evidence>
<dbReference type="AlphaFoldDB" id="A0A8C2IYV7"/>
<dbReference type="PANTHER" id="PTHR43684:SF1">
    <property type="entry name" value="ENOYL-COA DELTA ISOMERASE 2"/>
    <property type="match status" value="1"/>
</dbReference>
<dbReference type="GO" id="GO:0004165">
    <property type="term" value="F:delta(3)-delta(2)-enoyl-CoA isomerase activity"/>
    <property type="evidence" value="ECO:0007669"/>
    <property type="project" value="TreeGrafter"/>
</dbReference>
<dbReference type="PANTHER" id="PTHR43684">
    <property type="match status" value="1"/>
</dbReference>
<keyword evidence="1" id="KW-0413">Isomerase</keyword>
<dbReference type="SUPFAM" id="SSF47027">
    <property type="entry name" value="Acyl-CoA binding protein"/>
    <property type="match status" value="1"/>
</dbReference>
<name>A0A8C2IYV7_CYPCA</name>
<dbReference type="GO" id="GO:0005739">
    <property type="term" value="C:mitochondrion"/>
    <property type="evidence" value="ECO:0007669"/>
    <property type="project" value="TreeGrafter"/>
</dbReference>
<dbReference type="Proteomes" id="UP000694701">
    <property type="component" value="Unplaced"/>
</dbReference>
<sequence length="116" mass="13096">MAAVIRLLSPWGFDRLVRASKAARMPCVELHSTAALMGASVEEFNAAKEKLGALKKDPGNEVKFKIYALFKQLIRGVEKEKLHAINDAEVERLMERWLSDECMQAIVSFFQTKSKL</sequence>
<evidence type="ECO:0000256" key="1">
    <source>
        <dbReference type="ARBA" id="ARBA00023235"/>
    </source>
</evidence>
<dbReference type="InterPro" id="IPR051053">
    <property type="entry name" value="ECH/Chromodomain_protein"/>
</dbReference>
<dbReference type="Ensembl" id="ENSCCRT00020095602.1">
    <property type="protein sequence ID" value="ENSCCRP00020087412.1"/>
    <property type="gene ID" value="ENSCCRG00020040156.1"/>
</dbReference>
<protein>
    <submittedName>
        <fullName evidence="2">Enoyl-CoA delta isomerase 2</fullName>
    </submittedName>
</protein>
<dbReference type="InterPro" id="IPR014748">
    <property type="entry name" value="Enoyl-CoA_hydra_C"/>
</dbReference>
<evidence type="ECO:0000313" key="2">
    <source>
        <dbReference type="Ensembl" id="ENSCCRP00020087412.1"/>
    </source>
</evidence>
<organism evidence="2 3">
    <name type="scientific">Cyprinus carpio</name>
    <name type="common">Common carp</name>
    <dbReference type="NCBI Taxonomy" id="7962"/>
    <lineage>
        <taxon>Eukaryota</taxon>
        <taxon>Metazoa</taxon>
        <taxon>Chordata</taxon>
        <taxon>Craniata</taxon>
        <taxon>Vertebrata</taxon>
        <taxon>Euteleostomi</taxon>
        <taxon>Actinopterygii</taxon>
        <taxon>Neopterygii</taxon>
        <taxon>Teleostei</taxon>
        <taxon>Ostariophysi</taxon>
        <taxon>Cypriniformes</taxon>
        <taxon>Cyprinidae</taxon>
        <taxon>Cyprininae</taxon>
        <taxon>Cyprinus</taxon>
    </lineage>
</organism>
<reference evidence="2" key="1">
    <citation type="submission" date="2025-08" db="UniProtKB">
        <authorList>
            <consortium name="Ensembl"/>
        </authorList>
    </citation>
    <scope>IDENTIFICATION</scope>
</reference>
<dbReference type="GO" id="GO:0005777">
    <property type="term" value="C:peroxisome"/>
    <property type="evidence" value="ECO:0007669"/>
    <property type="project" value="TreeGrafter"/>
</dbReference>
<dbReference type="GO" id="GO:0000062">
    <property type="term" value="F:fatty-acyl-CoA binding"/>
    <property type="evidence" value="ECO:0007669"/>
    <property type="project" value="InterPro"/>
</dbReference>